<dbReference type="OrthoDB" id="3945418at2759"/>
<evidence type="ECO:0000256" key="10">
    <source>
        <dbReference type="SAM" id="Phobius"/>
    </source>
</evidence>
<proteinExistence type="inferred from homology"/>
<comment type="similarity">
    <text evidence="2 9">Belongs to the cytochrome P450 family.</text>
</comment>
<dbReference type="SUPFAM" id="SSF48264">
    <property type="entry name" value="Cytochrome P450"/>
    <property type="match status" value="1"/>
</dbReference>
<keyword evidence="10" id="KW-0812">Transmembrane</keyword>
<dbReference type="GO" id="GO:0005506">
    <property type="term" value="F:iron ion binding"/>
    <property type="evidence" value="ECO:0007669"/>
    <property type="project" value="InterPro"/>
</dbReference>
<dbReference type="CDD" id="cd11062">
    <property type="entry name" value="CYP58-like"/>
    <property type="match status" value="1"/>
</dbReference>
<dbReference type="InterPro" id="IPR001128">
    <property type="entry name" value="Cyt_P450"/>
</dbReference>
<sequence>MDHYTIALIVFVGWVVYTVIWRAYLSPLAQIPGPRIAALTYLYEAYYDVWLGGQYTFKIMELHKKYGPIMRITPDELHIADPDFFDTIYASSAAPRRSDKDPRFTKFIGLDLSVFSTVHHDKHRQRRSALQPYFSMANVRRLQPVVQERLDVMLKQMNKFRDTDEVLNASCMFSAFGNDVVSIYSFAQCDHRLESPDFDPSSRNAALAGISSIHFMKHVPWVNDVMKALPETLVEWLLPVLSSFLKLKRTSKRQVEEIMAGENEAWRGKDHLTIFHAILDSKLPPQEKTVERLSEDAQVLVMAGTLTTASTLELITFWLLRQPKTLLKMKEELRTVMPTVDDVGTVPLATLENLPFVTAVIKEGLRLSHGLSARSQRIDPDSAIVFVDKETGKEWAIPPKTPVSITNIQVHCDEKIFPRSRDFIAERWLGDAGKKLERYLTSFGKGSRSCLGINLAYGELYMVLSHMWRLWGSREARIGDEIGVLSLFETDLCDVEIEADYFIPTPRKGSQGIRVKAHTV</sequence>
<dbReference type="PRINTS" id="PR00385">
    <property type="entry name" value="P450"/>
</dbReference>
<feature type="binding site" description="axial binding residue" evidence="8">
    <location>
        <position position="450"/>
    </location>
    <ligand>
        <name>heme</name>
        <dbReference type="ChEBI" id="CHEBI:30413"/>
    </ligand>
    <ligandPart>
        <name>Fe</name>
        <dbReference type="ChEBI" id="CHEBI:18248"/>
    </ligandPart>
</feature>
<evidence type="ECO:0000256" key="7">
    <source>
        <dbReference type="ARBA" id="ARBA00023033"/>
    </source>
</evidence>
<dbReference type="GO" id="GO:0016705">
    <property type="term" value="F:oxidoreductase activity, acting on paired donors, with incorporation or reduction of molecular oxygen"/>
    <property type="evidence" value="ECO:0007669"/>
    <property type="project" value="InterPro"/>
</dbReference>
<dbReference type="PANTHER" id="PTHR24305">
    <property type="entry name" value="CYTOCHROME P450"/>
    <property type="match status" value="1"/>
</dbReference>
<evidence type="ECO:0000256" key="1">
    <source>
        <dbReference type="ARBA" id="ARBA00001971"/>
    </source>
</evidence>
<feature type="transmembrane region" description="Helical" evidence="10">
    <location>
        <begin position="6"/>
        <end position="25"/>
    </location>
</feature>
<dbReference type="PANTHER" id="PTHR24305:SF157">
    <property type="entry name" value="N-ACETYLTRYPTOPHAN 6-HYDROXYLASE IVOC-RELATED"/>
    <property type="match status" value="1"/>
</dbReference>
<evidence type="ECO:0000256" key="8">
    <source>
        <dbReference type="PIRSR" id="PIRSR602403-1"/>
    </source>
</evidence>
<evidence type="ECO:0000256" key="6">
    <source>
        <dbReference type="ARBA" id="ARBA00023026"/>
    </source>
</evidence>
<dbReference type="InterPro" id="IPR036396">
    <property type="entry name" value="Cyt_P450_sf"/>
</dbReference>
<keyword evidence="7 9" id="KW-0503">Monooxygenase</keyword>
<dbReference type="PRINTS" id="PR00465">
    <property type="entry name" value="EP450IV"/>
</dbReference>
<evidence type="ECO:0008006" key="13">
    <source>
        <dbReference type="Google" id="ProtNLM"/>
    </source>
</evidence>
<reference evidence="11 12" key="1">
    <citation type="submission" date="2017-12" db="EMBL/GenBank/DDBJ databases">
        <title>Comparative genomics of Botrytis spp.</title>
        <authorList>
            <person name="Valero-Jimenez C.A."/>
            <person name="Tapia P."/>
            <person name="Veloso J."/>
            <person name="Silva-Moreno E."/>
            <person name="Staats M."/>
            <person name="Valdes J.H."/>
            <person name="Van Kan J.A.L."/>
        </authorList>
    </citation>
    <scope>NUCLEOTIDE SEQUENCE [LARGE SCALE GENOMIC DNA]</scope>
    <source>
        <strain evidence="11 12">Bt9001</strain>
    </source>
</reference>
<evidence type="ECO:0000256" key="5">
    <source>
        <dbReference type="ARBA" id="ARBA00023004"/>
    </source>
</evidence>
<gene>
    <name evidence="11" type="ORF">BTUL_0247g00120</name>
</gene>
<dbReference type="PROSITE" id="PS00086">
    <property type="entry name" value="CYTOCHROME_P450"/>
    <property type="match status" value="1"/>
</dbReference>
<evidence type="ECO:0000256" key="4">
    <source>
        <dbReference type="ARBA" id="ARBA00023002"/>
    </source>
</evidence>
<dbReference type="AlphaFoldDB" id="A0A4Z1E6M5"/>
<keyword evidence="12" id="KW-1185">Reference proteome</keyword>
<dbReference type="Pfam" id="PF00067">
    <property type="entry name" value="p450"/>
    <property type="match status" value="1"/>
</dbReference>
<evidence type="ECO:0000313" key="11">
    <source>
        <dbReference type="EMBL" id="TGO07784.1"/>
    </source>
</evidence>
<dbReference type="InterPro" id="IPR017972">
    <property type="entry name" value="Cyt_P450_CS"/>
</dbReference>
<evidence type="ECO:0000313" key="12">
    <source>
        <dbReference type="Proteomes" id="UP000297777"/>
    </source>
</evidence>
<comment type="caution">
    <text evidence="11">The sequence shown here is derived from an EMBL/GenBank/DDBJ whole genome shotgun (WGS) entry which is preliminary data.</text>
</comment>
<keyword evidence="4 9" id="KW-0560">Oxidoreductase</keyword>
<dbReference type="InterPro" id="IPR050121">
    <property type="entry name" value="Cytochrome_P450_monoxygenase"/>
</dbReference>
<comment type="cofactor">
    <cofactor evidence="1 8">
        <name>heme</name>
        <dbReference type="ChEBI" id="CHEBI:30413"/>
    </cofactor>
</comment>
<keyword evidence="6" id="KW-0843">Virulence</keyword>
<evidence type="ECO:0000256" key="3">
    <source>
        <dbReference type="ARBA" id="ARBA00022723"/>
    </source>
</evidence>
<keyword evidence="3 8" id="KW-0479">Metal-binding</keyword>
<dbReference type="GO" id="GO:0004497">
    <property type="term" value="F:monooxygenase activity"/>
    <property type="evidence" value="ECO:0007669"/>
    <property type="project" value="UniProtKB-KW"/>
</dbReference>
<organism evidence="11 12">
    <name type="scientific">Botrytis tulipae</name>
    <dbReference type="NCBI Taxonomy" id="87230"/>
    <lineage>
        <taxon>Eukaryota</taxon>
        <taxon>Fungi</taxon>
        <taxon>Dikarya</taxon>
        <taxon>Ascomycota</taxon>
        <taxon>Pezizomycotina</taxon>
        <taxon>Leotiomycetes</taxon>
        <taxon>Helotiales</taxon>
        <taxon>Sclerotiniaceae</taxon>
        <taxon>Botrytis</taxon>
    </lineage>
</organism>
<dbReference type="InterPro" id="IPR002403">
    <property type="entry name" value="Cyt_P450_E_grp-IV"/>
</dbReference>
<dbReference type="GO" id="GO:0020037">
    <property type="term" value="F:heme binding"/>
    <property type="evidence" value="ECO:0007669"/>
    <property type="project" value="InterPro"/>
</dbReference>
<dbReference type="Gene3D" id="1.10.630.10">
    <property type="entry name" value="Cytochrome P450"/>
    <property type="match status" value="1"/>
</dbReference>
<dbReference type="Proteomes" id="UP000297777">
    <property type="component" value="Unassembled WGS sequence"/>
</dbReference>
<accession>A0A4Z1E6M5</accession>
<name>A0A4Z1E6M5_9HELO</name>
<dbReference type="EMBL" id="PQXH01000247">
    <property type="protein sequence ID" value="TGO07784.1"/>
    <property type="molecule type" value="Genomic_DNA"/>
</dbReference>
<evidence type="ECO:0000256" key="2">
    <source>
        <dbReference type="ARBA" id="ARBA00010617"/>
    </source>
</evidence>
<protein>
    <recommendedName>
        <fullName evidence="13">Cytochrome P450</fullName>
    </recommendedName>
</protein>
<evidence type="ECO:0000256" key="9">
    <source>
        <dbReference type="RuleBase" id="RU000461"/>
    </source>
</evidence>
<keyword evidence="10" id="KW-0472">Membrane</keyword>
<keyword evidence="8 9" id="KW-0349">Heme</keyword>
<keyword evidence="5 8" id="KW-0408">Iron</keyword>
<keyword evidence="10" id="KW-1133">Transmembrane helix</keyword>